<dbReference type="SUPFAM" id="SSF55166">
    <property type="entry name" value="Hedgehog/DD-peptidase"/>
    <property type="match status" value="1"/>
</dbReference>
<dbReference type="GO" id="GO:0006508">
    <property type="term" value="P:proteolysis"/>
    <property type="evidence" value="ECO:0007669"/>
    <property type="project" value="InterPro"/>
</dbReference>
<sequence>MTQTAFPPPAAEPPLFPEAASAKKPGKRRRGRHNTVIVSVLALLLAVTVGAAYWFLEREAAGLARQAESADTLLTQSEGRVADPATRQALAEQLTAADDVLDGTAFVDRLPGQAAEATEDLIAASDGVWASMVERARGDITTGRDQLEGAMARAEKVYAATESLDGDELTRSALRSALDSAEVTHTRTRDDRLAGAALVQLEQAAGDLGARRAELSSTTDSMISAQDAATCPAPDQLWTPESGRIPDQRLAPVPWDTRYRVRADILDSLIALNDAFRAQFGTDLTVNSAYRSLADQTGLYDPSSPIAAAPGCSTHGLGLAVDLGGGIQTFGTPEHEWMRANAPAHGWLHPGWAAPDGRVPEAWHWQHEKSPAETL</sequence>
<evidence type="ECO:0000313" key="4">
    <source>
        <dbReference type="EMBL" id="RPF21643.1"/>
    </source>
</evidence>
<evidence type="ECO:0000313" key="5">
    <source>
        <dbReference type="Proteomes" id="UP000280501"/>
    </source>
</evidence>
<dbReference type="Pfam" id="PF02557">
    <property type="entry name" value="VanY"/>
    <property type="match status" value="1"/>
</dbReference>
<dbReference type="EMBL" id="RKQZ01000001">
    <property type="protein sequence ID" value="RPF21643.1"/>
    <property type="molecule type" value="Genomic_DNA"/>
</dbReference>
<keyword evidence="2" id="KW-1133">Transmembrane helix</keyword>
<keyword evidence="4" id="KW-0378">Hydrolase</keyword>
<keyword evidence="2" id="KW-0812">Transmembrane</keyword>
<keyword evidence="4" id="KW-0645">Protease</keyword>
<dbReference type="InterPro" id="IPR003709">
    <property type="entry name" value="VanY-like_core_dom"/>
</dbReference>
<evidence type="ECO:0000256" key="2">
    <source>
        <dbReference type="SAM" id="Phobius"/>
    </source>
</evidence>
<dbReference type="Proteomes" id="UP000280501">
    <property type="component" value="Unassembled WGS sequence"/>
</dbReference>
<keyword evidence="2" id="KW-0472">Membrane</keyword>
<keyword evidence="4" id="KW-0121">Carboxypeptidase</keyword>
<accession>A0A3N4YLW1</accession>
<evidence type="ECO:0000259" key="3">
    <source>
        <dbReference type="Pfam" id="PF02557"/>
    </source>
</evidence>
<dbReference type="PANTHER" id="PTHR34385">
    <property type="entry name" value="D-ALANYL-D-ALANINE CARBOXYPEPTIDASE"/>
    <property type="match status" value="1"/>
</dbReference>
<name>A0A3N4YLW1_9MICO</name>
<feature type="domain" description="D-alanyl-D-alanine carboxypeptidase-like core" evidence="3">
    <location>
        <begin position="260"/>
        <end position="367"/>
    </location>
</feature>
<feature type="region of interest" description="Disordered" evidence="1">
    <location>
        <begin position="1"/>
        <end position="28"/>
    </location>
</feature>
<protein>
    <submittedName>
        <fullName evidence="4">D-alanyl-D-alanine carboxypeptidase-like protein</fullName>
    </submittedName>
</protein>
<feature type="compositionally biased region" description="Pro residues" evidence="1">
    <location>
        <begin position="1"/>
        <end position="16"/>
    </location>
</feature>
<evidence type="ECO:0000256" key="1">
    <source>
        <dbReference type="SAM" id="MobiDB-lite"/>
    </source>
</evidence>
<dbReference type="RefSeq" id="WP_123814664.1">
    <property type="nucleotide sequence ID" value="NZ_RKQZ01000001.1"/>
</dbReference>
<dbReference type="InterPro" id="IPR009045">
    <property type="entry name" value="Zn_M74/Hedgehog-like"/>
</dbReference>
<dbReference type="OrthoDB" id="9792074at2"/>
<keyword evidence="5" id="KW-1185">Reference proteome</keyword>
<proteinExistence type="predicted"/>
<gene>
    <name evidence="4" type="ORF">EDD34_2275</name>
</gene>
<reference evidence="4 5" key="1">
    <citation type="submission" date="2018-11" db="EMBL/GenBank/DDBJ databases">
        <title>Sequencing the genomes of 1000 actinobacteria strains.</title>
        <authorList>
            <person name="Klenk H.-P."/>
        </authorList>
    </citation>
    <scope>NUCLEOTIDE SEQUENCE [LARGE SCALE GENOMIC DNA]</scope>
    <source>
        <strain evidence="4 5">DSM 15700</strain>
    </source>
</reference>
<dbReference type="CDD" id="cd14814">
    <property type="entry name" value="Peptidase_M15"/>
    <property type="match status" value="1"/>
</dbReference>
<dbReference type="AlphaFoldDB" id="A0A3N4YLW1"/>
<dbReference type="InterPro" id="IPR052179">
    <property type="entry name" value="DD-CPase-like"/>
</dbReference>
<dbReference type="Gene3D" id="3.30.1380.10">
    <property type="match status" value="1"/>
</dbReference>
<comment type="caution">
    <text evidence="4">The sequence shown here is derived from an EMBL/GenBank/DDBJ whole genome shotgun (WGS) entry which is preliminary data.</text>
</comment>
<dbReference type="PANTHER" id="PTHR34385:SF1">
    <property type="entry name" value="PEPTIDOGLYCAN L-ALANYL-D-GLUTAMATE ENDOPEPTIDASE CWLK"/>
    <property type="match status" value="1"/>
</dbReference>
<organism evidence="4 5">
    <name type="scientific">Myceligenerans xiligouense</name>
    <dbReference type="NCBI Taxonomy" id="253184"/>
    <lineage>
        <taxon>Bacteria</taxon>
        <taxon>Bacillati</taxon>
        <taxon>Actinomycetota</taxon>
        <taxon>Actinomycetes</taxon>
        <taxon>Micrococcales</taxon>
        <taxon>Promicromonosporaceae</taxon>
        <taxon>Myceligenerans</taxon>
    </lineage>
</organism>
<feature type="transmembrane region" description="Helical" evidence="2">
    <location>
        <begin position="36"/>
        <end position="56"/>
    </location>
</feature>
<dbReference type="GO" id="GO:0004180">
    <property type="term" value="F:carboxypeptidase activity"/>
    <property type="evidence" value="ECO:0007669"/>
    <property type="project" value="UniProtKB-KW"/>
</dbReference>